<keyword evidence="3" id="KW-0067">ATP-binding</keyword>
<dbReference type="InterPro" id="IPR003593">
    <property type="entry name" value="AAA+_ATPase"/>
</dbReference>
<keyword evidence="1" id="KW-0813">Transport</keyword>
<evidence type="ECO:0000313" key="5">
    <source>
        <dbReference type="EMBL" id="ABS60393.1"/>
    </source>
</evidence>
<name>A7HKG0_FERNB</name>
<feature type="domain" description="ABC transporter" evidence="4">
    <location>
        <begin position="2"/>
        <end position="248"/>
    </location>
</feature>
<dbReference type="KEGG" id="fno:Fnod_0530"/>
<evidence type="ECO:0000256" key="3">
    <source>
        <dbReference type="ARBA" id="ARBA00022840"/>
    </source>
</evidence>
<dbReference type="SMART" id="SM00382">
    <property type="entry name" value="AAA"/>
    <property type="match status" value="1"/>
</dbReference>
<dbReference type="InterPro" id="IPR027417">
    <property type="entry name" value="P-loop_NTPase"/>
</dbReference>
<dbReference type="RefSeq" id="WP_011993712.1">
    <property type="nucleotide sequence ID" value="NC_009718.1"/>
</dbReference>
<dbReference type="SUPFAM" id="SSF52540">
    <property type="entry name" value="P-loop containing nucleoside triphosphate hydrolases"/>
    <property type="match status" value="1"/>
</dbReference>
<dbReference type="InterPro" id="IPR032823">
    <property type="entry name" value="BCA_ABC_TP_C"/>
</dbReference>
<dbReference type="STRING" id="381764.Fnod_0530"/>
<dbReference type="eggNOG" id="COG0411">
    <property type="taxonomic scope" value="Bacteria"/>
</dbReference>
<dbReference type="GO" id="GO:0005524">
    <property type="term" value="F:ATP binding"/>
    <property type="evidence" value="ECO:0007669"/>
    <property type="project" value="UniProtKB-KW"/>
</dbReference>
<evidence type="ECO:0000313" key="6">
    <source>
        <dbReference type="Proteomes" id="UP000002415"/>
    </source>
</evidence>
<dbReference type="OrthoDB" id="48612at2"/>
<evidence type="ECO:0000259" key="4">
    <source>
        <dbReference type="PROSITE" id="PS50893"/>
    </source>
</evidence>
<sequence length="257" mass="28670">MLKLENITVRFSGLVAVDNLNMHVQEKTIHSLIGPNGAGKTTVFNVISGLVKHEGRVIVDGKDITKVPVYKRVNYGLGRSFQNVIIFKYLTVLQNLILGYHSHAQYNHFDEIFSTNNYLKTERKALLKAIEVADILGIKGILGLYAGTLPYGYQKLIDVGRALMSEPKILLLDEPAAGLTEKESDIFKEKILRVKSEDVTVLLVEHDMRMVMDISDRITVLNFGKKIAEGTPAEIVNNEEVVKAYLGSSAKEVKENE</sequence>
<dbReference type="GO" id="GO:0005886">
    <property type="term" value="C:plasma membrane"/>
    <property type="evidence" value="ECO:0007669"/>
    <property type="project" value="TreeGrafter"/>
</dbReference>
<dbReference type="GO" id="GO:0016887">
    <property type="term" value="F:ATP hydrolysis activity"/>
    <property type="evidence" value="ECO:0007669"/>
    <property type="project" value="InterPro"/>
</dbReference>
<dbReference type="PROSITE" id="PS50893">
    <property type="entry name" value="ABC_TRANSPORTER_2"/>
    <property type="match status" value="1"/>
</dbReference>
<proteinExistence type="predicted"/>
<evidence type="ECO:0000256" key="2">
    <source>
        <dbReference type="ARBA" id="ARBA00022741"/>
    </source>
</evidence>
<keyword evidence="6" id="KW-1185">Reference proteome</keyword>
<dbReference type="Pfam" id="PF12399">
    <property type="entry name" value="BCA_ABC_TP_C"/>
    <property type="match status" value="1"/>
</dbReference>
<dbReference type="Gene3D" id="3.40.50.300">
    <property type="entry name" value="P-loop containing nucleotide triphosphate hydrolases"/>
    <property type="match status" value="1"/>
</dbReference>
<protein>
    <submittedName>
        <fullName evidence="5">ABC transporter related</fullName>
    </submittedName>
</protein>
<reference evidence="5 6" key="1">
    <citation type="submission" date="2007-07" db="EMBL/GenBank/DDBJ databases">
        <title>Complete sequence of Fervidobacterium nodosum Rt17-B1.</title>
        <authorList>
            <consortium name="US DOE Joint Genome Institute"/>
            <person name="Copeland A."/>
            <person name="Lucas S."/>
            <person name="Lapidus A."/>
            <person name="Barry K."/>
            <person name="Glavina del Rio T."/>
            <person name="Dalin E."/>
            <person name="Tice H."/>
            <person name="Pitluck S."/>
            <person name="Saunders E."/>
            <person name="Brettin T."/>
            <person name="Bruce D."/>
            <person name="Detter J.C."/>
            <person name="Han C."/>
            <person name="Schmutz J."/>
            <person name="Larimer F."/>
            <person name="Land M."/>
            <person name="Hauser L."/>
            <person name="Kyrpides N."/>
            <person name="Mikhailova N."/>
            <person name="Nelson K."/>
            <person name="Gogarten J.P."/>
            <person name="Noll K."/>
            <person name="Richardson P."/>
        </authorList>
    </citation>
    <scope>NUCLEOTIDE SEQUENCE [LARGE SCALE GENOMIC DNA]</scope>
    <source>
        <strain evidence="6">ATCC 35602 / DSM 5306 / Rt17-B1</strain>
    </source>
</reference>
<evidence type="ECO:0000256" key="1">
    <source>
        <dbReference type="ARBA" id="ARBA00022448"/>
    </source>
</evidence>
<dbReference type="InterPro" id="IPR051120">
    <property type="entry name" value="ABC_AA/LPS_Transport"/>
</dbReference>
<dbReference type="Proteomes" id="UP000002415">
    <property type="component" value="Chromosome"/>
</dbReference>
<dbReference type="EMBL" id="CP000771">
    <property type="protein sequence ID" value="ABS60393.1"/>
    <property type="molecule type" value="Genomic_DNA"/>
</dbReference>
<dbReference type="HOGENOM" id="CLU_000604_1_2_0"/>
<dbReference type="AlphaFoldDB" id="A7HKG0"/>
<dbReference type="FunFam" id="3.40.50.300:FF:000421">
    <property type="entry name" value="Branched-chain amino acid ABC transporter ATP-binding protein"/>
    <property type="match status" value="1"/>
</dbReference>
<gene>
    <name evidence="5" type="ordered locus">Fnod_0530</name>
</gene>
<dbReference type="Pfam" id="PF00005">
    <property type="entry name" value="ABC_tran"/>
    <property type="match status" value="1"/>
</dbReference>
<organism evidence="5 6">
    <name type="scientific">Fervidobacterium nodosum (strain ATCC 35602 / DSM 5306 / Rt17-B1)</name>
    <dbReference type="NCBI Taxonomy" id="381764"/>
    <lineage>
        <taxon>Bacteria</taxon>
        <taxon>Thermotogati</taxon>
        <taxon>Thermotogota</taxon>
        <taxon>Thermotogae</taxon>
        <taxon>Thermotogales</taxon>
        <taxon>Fervidobacteriaceae</taxon>
        <taxon>Fervidobacterium</taxon>
    </lineage>
</organism>
<dbReference type="PANTHER" id="PTHR45772">
    <property type="entry name" value="CONSERVED COMPONENT OF ABC TRANSPORTER FOR NATURAL AMINO ACIDS-RELATED"/>
    <property type="match status" value="1"/>
</dbReference>
<dbReference type="InterPro" id="IPR003439">
    <property type="entry name" value="ABC_transporter-like_ATP-bd"/>
</dbReference>
<reference evidence="5 6" key="2">
    <citation type="journal article" date="2009" name="Proc. Natl. Acad. Sci. U.S.A.">
        <title>On the chimeric nature, thermophilic origin, and phylogenetic placement of the Thermotogales.</title>
        <authorList>
            <person name="Zhaxybayeva O."/>
            <person name="Swithers K.S."/>
            <person name="Lapierre P."/>
            <person name="Fournier G.P."/>
            <person name="Bickhart D.M."/>
            <person name="DeBoy R.T."/>
            <person name="Nelson K.E."/>
            <person name="Nesbo C.L."/>
            <person name="Doolittle W.F."/>
            <person name="Gogarten J.P."/>
            <person name="Noll K.M."/>
        </authorList>
    </citation>
    <scope>NUCLEOTIDE SEQUENCE [LARGE SCALE GENOMIC DNA]</scope>
    <source>
        <strain evidence="6">ATCC 35602 / DSM 5306 / Rt17-B1</strain>
    </source>
</reference>
<dbReference type="CDD" id="cd03219">
    <property type="entry name" value="ABC_Mj1267_LivG_branched"/>
    <property type="match status" value="1"/>
</dbReference>
<keyword evidence="2" id="KW-0547">Nucleotide-binding</keyword>
<accession>A7HKG0</accession>